<organism evidence="2 3">
    <name type="scientific">Salinivirga cyanobacteriivorans</name>
    <dbReference type="NCBI Taxonomy" id="1307839"/>
    <lineage>
        <taxon>Bacteria</taxon>
        <taxon>Pseudomonadati</taxon>
        <taxon>Bacteroidota</taxon>
        <taxon>Bacteroidia</taxon>
        <taxon>Bacteroidales</taxon>
        <taxon>Salinivirgaceae</taxon>
        <taxon>Salinivirga</taxon>
    </lineage>
</organism>
<dbReference type="InterPro" id="IPR025582">
    <property type="entry name" value="YARHG_dom"/>
</dbReference>
<proteinExistence type="predicted"/>
<dbReference type="RefSeq" id="WP_057951504.1">
    <property type="nucleotide sequence ID" value="NZ_CP013118.1"/>
</dbReference>
<accession>A0A0S2HV30</accession>
<gene>
    <name evidence="2" type="ORF">L21SP5_00219</name>
</gene>
<dbReference type="InterPro" id="IPR038434">
    <property type="entry name" value="YARHG_sf"/>
</dbReference>
<dbReference type="AlphaFoldDB" id="A0A0S2HV30"/>
<dbReference type="OrthoDB" id="353549at2"/>
<reference evidence="2 3" key="1">
    <citation type="submission" date="2015-11" db="EMBL/GenBank/DDBJ databases">
        <title>Description and complete genome sequence of a novel strain predominating in hypersaline microbial mats and representing a new family of the Bacteriodetes phylum.</title>
        <authorList>
            <person name="Spring S."/>
            <person name="Bunk B."/>
            <person name="Sproer C."/>
            <person name="Klenk H.-P."/>
        </authorList>
    </citation>
    <scope>NUCLEOTIDE SEQUENCE [LARGE SCALE GENOMIC DNA]</scope>
    <source>
        <strain evidence="2 3">L21-Spi-D4</strain>
    </source>
</reference>
<protein>
    <recommendedName>
        <fullName evidence="1">YARHG domain-containing protein</fullName>
    </recommendedName>
</protein>
<sequence>MKREVLLFLVFLLCLTTLKSQVKIGSYHYIGYYEGHITVREDDTWDVYLIIESDSHVGDKKYKLLKKGDKKIINKTSENNFNVKPVYIKDDLLILQKITRITKNPITVDYNLVIESDKYNLTIPIESLKNTFVANEEKNLVLTTGKPGHDCEGCEDAEHITQNIAQIDLTKKNPELENIGIRGKYLQIINEHLYFHQYFEAFDYDKKYNLYRVPLRKWNETELVFRQTYYDCYVFPNEKYLFASIFNPDRNNVDFILYDMNSKSYEFLKDIDSIYVPPYPYEKWKYSSSAGASMYSYKHETPFLALGQYRYIKDIPKTYTKKYRVLRAFYKKDGRTIYRGYEAFEDLPKKVNLDVPLKELRDHNFPRSPKPFFGTFITDELMYNATKEELSKLSSKKLRLLRNAFFARLGYGFESEDLQEFFMQFNWYENSLDRKKLTNNEIIVPPQDKKRVELIMGVEQGK</sequence>
<keyword evidence="3" id="KW-1185">Reference proteome</keyword>
<evidence type="ECO:0000259" key="1">
    <source>
        <dbReference type="SMART" id="SM01324"/>
    </source>
</evidence>
<dbReference type="EMBL" id="CP013118">
    <property type="protein sequence ID" value="ALO13899.1"/>
    <property type="molecule type" value="Genomic_DNA"/>
</dbReference>
<dbReference type="Gene3D" id="1.20.58.1690">
    <property type="match status" value="1"/>
</dbReference>
<dbReference type="SMART" id="SM01324">
    <property type="entry name" value="YARHG"/>
    <property type="match status" value="1"/>
</dbReference>
<dbReference type="Pfam" id="PF13308">
    <property type="entry name" value="YARHG"/>
    <property type="match status" value="1"/>
</dbReference>
<dbReference type="Proteomes" id="UP000064893">
    <property type="component" value="Chromosome"/>
</dbReference>
<dbReference type="KEGG" id="blq:L21SP5_00219"/>
<name>A0A0S2HV30_9BACT</name>
<dbReference type="STRING" id="1307839.L21SP5_00219"/>
<evidence type="ECO:0000313" key="3">
    <source>
        <dbReference type="Proteomes" id="UP000064893"/>
    </source>
</evidence>
<evidence type="ECO:0000313" key="2">
    <source>
        <dbReference type="EMBL" id="ALO13899.1"/>
    </source>
</evidence>
<feature type="domain" description="YARHG" evidence="1">
    <location>
        <begin position="379"/>
        <end position="460"/>
    </location>
</feature>